<evidence type="ECO:0000313" key="1">
    <source>
        <dbReference type="EMBL" id="MBP3950067.1"/>
    </source>
</evidence>
<comment type="caution">
    <text evidence="1">The sequence shown here is derived from an EMBL/GenBank/DDBJ whole genome shotgun (WGS) entry which is preliminary data.</text>
</comment>
<dbReference type="PROSITE" id="PS51257">
    <property type="entry name" value="PROKAR_LIPOPROTEIN"/>
    <property type="match status" value="1"/>
</dbReference>
<dbReference type="RefSeq" id="WP_210595681.1">
    <property type="nucleotide sequence ID" value="NZ_JAGKSQ010000001.1"/>
</dbReference>
<dbReference type="Proteomes" id="UP000678228">
    <property type="component" value="Unassembled WGS sequence"/>
</dbReference>
<reference evidence="1" key="1">
    <citation type="submission" date="2021-03" db="EMBL/GenBank/DDBJ databases">
        <title>Bacillus suaedae sp. nov., isolated from Suaeda aralocaspica.</title>
        <authorList>
            <person name="Lei R.F.R."/>
        </authorList>
    </citation>
    <scope>NUCLEOTIDE SEQUENCE</scope>
    <source>
        <strain evidence="1">YZJH907-2</strain>
    </source>
</reference>
<name>A0A941AN95_9BACI</name>
<dbReference type="EMBL" id="JAGKSQ010000001">
    <property type="protein sequence ID" value="MBP3950067.1"/>
    <property type="molecule type" value="Genomic_DNA"/>
</dbReference>
<protein>
    <recommendedName>
        <fullName evidence="3">Lipoprotein</fullName>
    </recommendedName>
</protein>
<evidence type="ECO:0000313" key="2">
    <source>
        <dbReference type="Proteomes" id="UP000678228"/>
    </source>
</evidence>
<proteinExistence type="predicted"/>
<sequence>MKVRIFLPILIIICFILTGCGDQTLVVRTPLEGDSYIRNNIQELNWPMFSTLISKNSNIQEDDFLNLQQTLTEFPHTRYILVKDELFRFNPRGQMLYYTDWIEEDGYYKLDLLEFPRYGSN</sequence>
<organism evidence="1 2">
    <name type="scientific">Halalkalibacter suaedae</name>
    <dbReference type="NCBI Taxonomy" id="2822140"/>
    <lineage>
        <taxon>Bacteria</taxon>
        <taxon>Bacillati</taxon>
        <taxon>Bacillota</taxon>
        <taxon>Bacilli</taxon>
        <taxon>Bacillales</taxon>
        <taxon>Bacillaceae</taxon>
        <taxon>Halalkalibacter</taxon>
    </lineage>
</organism>
<gene>
    <name evidence="1" type="ORF">J7W16_02905</name>
</gene>
<evidence type="ECO:0008006" key="3">
    <source>
        <dbReference type="Google" id="ProtNLM"/>
    </source>
</evidence>
<accession>A0A941AN95</accession>
<keyword evidence="2" id="KW-1185">Reference proteome</keyword>
<dbReference type="AlphaFoldDB" id="A0A941AN95"/>